<sequence>MLRHPLSEQCTATSKRTGLRCQLTVIGGGPCFMHGGKAPQVVAKREARIAVWEAQQRQAPIEVRDPADALLAAAETADELMQRLRRELAEHGTLSPALLTAVGEWLDRSSRLNKTVLDARIDERRTRINEAQGVQIATVLRDVLQELGHDASPGSEAAQVVGKHLRLMTQRPALVLTEAAS</sequence>
<dbReference type="EMBL" id="JBHLTC010000003">
    <property type="protein sequence ID" value="MFC0623218.1"/>
    <property type="molecule type" value="Genomic_DNA"/>
</dbReference>
<proteinExistence type="predicted"/>
<dbReference type="Proteomes" id="UP001589890">
    <property type="component" value="Unassembled WGS sequence"/>
</dbReference>
<protein>
    <recommendedName>
        <fullName evidence="3">Tetrapyrrole biosynthesis glutamyl-tRNA reductase dimerisation domain-containing protein</fullName>
    </recommendedName>
</protein>
<organism evidence="1 2">
    <name type="scientific">Kribbella deserti</name>
    <dbReference type="NCBI Taxonomy" id="1926257"/>
    <lineage>
        <taxon>Bacteria</taxon>
        <taxon>Bacillati</taxon>
        <taxon>Actinomycetota</taxon>
        <taxon>Actinomycetes</taxon>
        <taxon>Propionibacteriales</taxon>
        <taxon>Kribbellaceae</taxon>
        <taxon>Kribbella</taxon>
    </lineage>
</organism>
<keyword evidence="2" id="KW-1185">Reference proteome</keyword>
<reference evidence="1 2" key="1">
    <citation type="submission" date="2024-09" db="EMBL/GenBank/DDBJ databases">
        <authorList>
            <person name="Sun Q."/>
            <person name="Mori K."/>
        </authorList>
    </citation>
    <scope>NUCLEOTIDE SEQUENCE [LARGE SCALE GENOMIC DNA]</scope>
    <source>
        <strain evidence="1 2">CGMCC 1.15906</strain>
    </source>
</reference>
<evidence type="ECO:0008006" key="3">
    <source>
        <dbReference type="Google" id="ProtNLM"/>
    </source>
</evidence>
<gene>
    <name evidence="1" type="ORF">ACFFGN_04045</name>
</gene>
<evidence type="ECO:0000313" key="1">
    <source>
        <dbReference type="EMBL" id="MFC0623218.1"/>
    </source>
</evidence>
<comment type="caution">
    <text evidence="1">The sequence shown here is derived from an EMBL/GenBank/DDBJ whole genome shotgun (WGS) entry which is preliminary data.</text>
</comment>
<evidence type="ECO:0000313" key="2">
    <source>
        <dbReference type="Proteomes" id="UP001589890"/>
    </source>
</evidence>
<accession>A0ABV6QF05</accession>
<name>A0ABV6QF05_9ACTN</name>
<dbReference type="RefSeq" id="WP_380043914.1">
    <property type="nucleotide sequence ID" value="NZ_JBHLTC010000003.1"/>
</dbReference>